<protein>
    <recommendedName>
        <fullName evidence="1">Methyltransferase type 12 domain-containing protein</fullName>
    </recommendedName>
</protein>
<evidence type="ECO:0000313" key="3">
    <source>
        <dbReference type="Proteomes" id="UP000094296"/>
    </source>
</evidence>
<dbReference type="AlphaFoldDB" id="A0A1E5G5C2"/>
<comment type="caution">
    <text evidence="2">The sequence shown here is derived from an EMBL/GenBank/DDBJ whole genome shotgun (WGS) entry which is preliminary data.</text>
</comment>
<dbReference type="RefSeq" id="WP_069641860.1">
    <property type="nucleotide sequence ID" value="NZ_MIJE01000001.1"/>
</dbReference>
<proteinExistence type="predicted"/>
<organism evidence="2 3">
    <name type="scientific">Desulfuribacillus alkaliarsenatis</name>
    <dbReference type="NCBI Taxonomy" id="766136"/>
    <lineage>
        <taxon>Bacteria</taxon>
        <taxon>Bacillati</taxon>
        <taxon>Bacillota</taxon>
        <taxon>Desulfuribacillia</taxon>
        <taxon>Desulfuribacillales</taxon>
        <taxon>Desulfuribacillaceae</taxon>
        <taxon>Desulfuribacillus</taxon>
    </lineage>
</organism>
<dbReference type="CDD" id="cd02440">
    <property type="entry name" value="AdoMet_MTases"/>
    <property type="match status" value="1"/>
</dbReference>
<dbReference type="PANTHER" id="PTHR43591:SF110">
    <property type="entry name" value="RHODANESE DOMAIN-CONTAINING PROTEIN"/>
    <property type="match status" value="1"/>
</dbReference>
<dbReference type="OrthoDB" id="465705at2"/>
<dbReference type="SUPFAM" id="SSF53335">
    <property type="entry name" value="S-adenosyl-L-methionine-dependent methyltransferases"/>
    <property type="match status" value="1"/>
</dbReference>
<sequence>MSNRKIWDQWAKRYERLWVQKFSLQPTRQQILRQLREYLQPDIDYKILDVGCGIGQLLREIRQEFPDYNLHLTGIDYSQQMIEVAKQHNNTHNGDLYKDIDLYLLDVEQLGQLAGTYDVIVCTHSFPYYSKQLQVLQQFHNKLNNQGYLFLAQASENTLYDRFVMSFVKLTTGKANYLSIEEIKSMSESLFKCEKIVRISDKKYMPSLILFAFKKTLLDI</sequence>
<name>A0A1E5G5C2_9FIRM</name>
<dbReference type="PANTHER" id="PTHR43591">
    <property type="entry name" value="METHYLTRANSFERASE"/>
    <property type="match status" value="1"/>
</dbReference>
<dbReference type="Pfam" id="PF08242">
    <property type="entry name" value="Methyltransf_12"/>
    <property type="match status" value="1"/>
</dbReference>
<dbReference type="InterPro" id="IPR029063">
    <property type="entry name" value="SAM-dependent_MTases_sf"/>
</dbReference>
<accession>A0A1E5G5C2</accession>
<dbReference type="InterPro" id="IPR013217">
    <property type="entry name" value="Methyltransf_12"/>
</dbReference>
<evidence type="ECO:0000313" key="2">
    <source>
        <dbReference type="EMBL" id="OEF98368.1"/>
    </source>
</evidence>
<gene>
    <name evidence="2" type="ORF">BHF68_01440</name>
</gene>
<dbReference type="STRING" id="766136.BHF68_01440"/>
<feature type="domain" description="Methyltransferase type 12" evidence="1">
    <location>
        <begin position="48"/>
        <end position="149"/>
    </location>
</feature>
<dbReference type="EMBL" id="MIJE01000001">
    <property type="protein sequence ID" value="OEF98368.1"/>
    <property type="molecule type" value="Genomic_DNA"/>
</dbReference>
<keyword evidence="3" id="KW-1185">Reference proteome</keyword>
<evidence type="ECO:0000259" key="1">
    <source>
        <dbReference type="Pfam" id="PF08242"/>
    </source>
</evidence>
<dbReference type="Gene3D" id="3.40.50.150">
    <property type="entry name" value="Vaccinia Virus protein VP39"/>
    <property type="match status" value="1"/>
</dbReference>
<dbReference type="Proteomes" id="UP000094296">
    <property type="component" value="Unassembled WGS sequence"/>
</dbReference>
<reference evidence="2 3" key="1">
    <citation type="submission" date="2016-09" db="EMBL/GenBank/DDBJ databases">
        <title>Draft genome sequence for the type strain of Desulfuribacillus alkaliarsenatis AHT28, an obligately anaerobic, sulfidogenic bacterium isolated from Russian soda lake sediments.</title>
        <authorList>
            <person name="Abin C.A."/>
            <person name="Hollibaugh J.T."/>
        </authorList>
    </citation>
    <scope>NUCLEOTIDE SEQUENCE [LARGE SCALE GENOMIC DNA]</scope>
    <source>
        <strain evidence="2 3">AHT28</strain>
    </source>
</reference>